<organism evidence="1 2">
    <name type="scientific">Flavobacterium jumunjinense</name>
    <dbReference type="NCBI Taxonomy" id="998845"/>
    <lineage>
        <taxon>Bacteria</taxon>
        <taxon>Pseudomonadati</taxon>
        <taxon>Bacteroidota</taxon>
        <taxon>Flavobacteriia</taxon>
        <taxon>Flavobacteriales</taxon>
        <taxon>Flavobacteriaceae</taxon>
        <taxon>Flavobacterium</taxon>
    </lineage>
</organism>
<evidence type="ECO:0000313" key="1">
    <source>
        <dbReference type="EMBL" id="MFB9097474.1"/>
    </source>
</evidence>
<proteinExistence type="predicted"/>
<protein>
    <submittedName>
        <fullName evidence="1">Uncharacterized protein</fullName>
    </submittedName>
</protein>
<evidence type="ECO:0000313" key="2">
    <source>
        <dbReference type="Proteomes" id="UP001589607"/>
    </source>
</evidence>
<gene>
    <name evidence="1" type="ORF">ACFFVF_13180</name>
</gene>
<reference evidence="1 2" key="1">
    <citation type="submission" date="2024-09" db="EMBL/GenBank/DDBJ databases">
        <authorList>
            <person name="Sun Q."/>
            <person name="Mori K."/>
        </authorList>
    </citation>
    <scope>NUCLEOTIDE SEQUENCE [LARGE SCALE GENOMIC DNA]</scope>
    <source>
        <strain evidence="1 2">CECT 7955</strain>
    </source>
</reference>
<dbReference type="RefSeq" id="WP_236453166.1">
    <property type="nucleotide sequence ID" value="NZ_CBCSGE010000026.1"/>
</dbReference>
<accession>A0ABV5GQ20</accession>
<keyword evidence="2" id="KW-1185">Reference proteome</keyword>
<comment type="caution">
    <text evidence="1">The sequence shown here is derived from an EMBL/GenBank/DDBJ whole genome shotgun (WGS) entry which is preliminary data.</text>
</comment>
<name>A0ABV5GQ20_9FLAO</name>
<sequence>MRTKIIYKKGWYHLIRIRFFINQEIDYAKNLEWIKNKQIEYHFNFEEELRKKKVFKPILVESIVK</sequence>
<dbReference type="Proteomes" id="UP001589607">
    <property type="component" value="Unassembled WGS sequence"/>
</dbReference>
<dbReference type="EMBL" id="JBHMEY010000054">
    <property type="protein sequence ID" value="MFB9097474.1"/>
    <property type="molecule type" value="Genomic_DNA"/>
</dbReference>